<dbReference type="PANTHER" id="PTHR45922">
    <property type="entry name" value="CLEAVAGE AND POLYADENYLATION SPECIFICITY FACTOR SUBUNIT 2"/>
    <property type="match status" value="1"/>
</dbReference>
<feature type="region of interest" description="Disordered" evidence="5">
    <location>
        <begin position="453"/>
        <end position="493"/>
    </location>
</feature>
<evidence type="ECO:0000259" key="7">
    <source>
        <dbReference type="Pfam" id="PF13299"/>
    </source>
</evidence>
<dbReference type="GO" id="GO:0006398">
    <property type="term" value="P:mRNA 3'-end processing by stem-loop binding and cleavage"/>
    <property type="evidence" value="ECO:0007669"/>
    <property type="project" value="InterPro"/>
</dbReference>
<evidence type="ECO:0000259" key="6">
    <source>
        <dbReference type="Pfam" id="PF10996"/>
    </source>
</evidence>
<comment type="subcellular location">
    <subcellularLocation>
        <location evidence="1 4">Nucleus</location>
    </subcellularLocation>
</comment>
<dbReference type="Pfam" id="PF13299">
    <property type="entry name" value="CPSF100_C"/>
    <property type="match status" value="1"/>
</dbReference>
<feature type="region of interest" description="Disordered" evidence="5">
    <location>
        <begin position="574"/>
        <end position="603"/>
    </location>
</feature>
<dbReference type="OrthoDB" id="64353at2759"/>
<reference evidence="9 10" key="1">
    <citation type="submission" date="2018-11" db="EMBL/GenBank/DDBJ databases">
        <title>Genome sequence of Saitozyma podzolica DSM 27192.</title>
        <authorList>
            <person name="Aliyu H."/>
            <person name="Gorte O."/>
            <person name="Ochsenreither K."/>
        </authorList>
    </citation>
    <scope>NUCLEOTIDE SEQUENCE [LARGE SCALE GENOMIC DNA]</scope>
    <source>
        <strain evidence="9 10">DSM 27192</strain>
    </source>
</reference>
<dbReference type="EMBL" id="RSCD01000014">
    <property type="protein sequence ID" value="RSH89314.1"/>
    <property type="molecule type" value="Genomic_DNA"/>
</dbReference>
<evidence type="ECO:0000256" key="5">
    <source>
        <dbReference type="SAM" id="MobiDB-lite"/>
    </source>
</evidence>
<evidence type="ECO:0000313" key="9">
    <source>
        <dbReference type="EMBL" id="RSH89314.1"/>
    </source>
</evidence>
<dbReference type="InterPro" id="IPR001279">
    <property type="entry name" value="Metallo-B-lactamas"/>
</dbReference>
<evidence type="ECO:0000256" key="3">
    <source>
        <dbReference type="ARBA" id="ARBA00023242"/>
    </source>
</evidence>
<gene>
    <name evidence="9" type="ORF">EHS25_002426</name>
</gene>
<protein>
    <recommendedName>
        <fullName evidence="4">Cleavage and polyadenylation specificity factor subunit 2</fullName>
    </recommendedName>
    <alternativeName>
        <fullName evidence="4">Cleavage and polyadenylation specificity factor 100 kDa subunit</fullName>
    </alternativeName>
</protein>
<feature type="region of interest" description="Disordered" evidence="5">
    <location>
        <begin position="740"/>
        <end position="770"/>
    </location>
</feature>
<proteinExistence type="inferred from homology"/>
<dbReference type="GO" id="GO:0003723">
    <property type="term" value="F:RNA binding"/>
    <property type="evidence" value="ECO:0007669"/>
    <property type="project" value="UniProtKB-KW"/>
</dbReference>
<feature type="compositionally biased region" description="Basic and acidic residues" evidence="5">
    <location>
        <begin position="453"/>
        <end position="475"/>
    </location>
</feature>
<feature type="compositionally biased region" description="Basic and acidic residues" evidence="5">
    <location>
        <begin position="580"/>
        <end position="598"/>
    </location>
</feature>
<name>A0A427YEC5_9TREE</name>
<comment type="similarity">
    <text evidence="4">Belongs to the metallo-beta-lactamase superfamily. RNA-metabolizing metallo-beta-lactamase-like family. CPSF2/YSH1 subfamily.</text>
</comment>
<dbReference type="InterPro" id="IPR025069">
    <property type="entry name" value="Cpsf2_C"/>
</dbReference>
<keyword evidence="2 4" id="KW-0507">mRNA processing</keyword>
<dbReference type="Proteomes" id="UP000279259">
    <property type="component" value="Unassembled WGS sequence"/>
</dbReference>
<dbReference type="Gene3D" id="3.60.15.10">
    <property type="entry name" value="Ribonuclease Z/Hydroxyacylglutathione hydrolase-like"/>
    <property type="match status" value="1"/>
</dbReference>
<evidence type="ECO:0000259" key="8">
    <source>
        <dbReference type="Pfam" id="PF16661"/>
    </source>
</evidence>
<keyword evidence="3 4" id="KW-0539">Nucleus</keyword>
<keyword evidence="10" id="KW-1185">Reference proteome</keyword>
<dbReference type="STRING" id="1890683.A0A427YEC5"/>
<dbReference type="SUPFAM" id="SSF56281">
    <property type="entry name" value="Metallo-hydrolase/oxidoreductase"/>
    <property type="match status" value="2"/>
</dbReference>
<feature type="compositionally biased region" description="Acidic residues" evidence="5">
    <location>
        <begin position="476"/>
        <end position="491"/>
    </location>
</feature>
<dbReference type="Pfam" id="PF10996">
    <property type="entry name" value="Beta-Casp"/>
    <property type="match status" value="1"/>
</dbReference>
<dbReference type="Gene3D" id="3.40.50.10890">
    <property type="match status" value="1"/>
</dbReference>
<feature type="domain" description="Cleavage and polyadenylation specificity factor 2 C-terminal" evidence="7">
    <location>
        <begin position="693"/>
        <end position="887"/>
    </location>
</feature>
<organism evidence="9 10">
    <name type="scientific">Saitozyma podzolica</name>
    <dbReference type="NCBI Taxonomy" id="1890683"/>
    <lineage>
        <taxon>Eukaryota</taxon>
        <taxon>Fungi</taxon>
        <taxon>Dikarya</taxon>
        <taxon>Basidiomycota</taxon>
        <taxon>Agaricomycotina</taxon>
        <taxon>Tremellomycetes</taxon>
        <taxon>Tremellales</taxon>
        <taxon>Trimorphomycetaceae</taxon>
        <taxon>Saitozyma</taxon>
    </lineage>
</organism>
<keyword evidence="4" id="KW-0694">RNA-binding</keyword>
<sequence>MITLTPLSASASSSSSSSEPVCYLLELDDARILLDLGQRDYRISAQQHSWEYEEKIRELAPTLSLVLLSHSPTTYLSLYPYARARWGLNCPVYATQPTVEMGRVVCLAEAESWRSECLVEDVLPSTTNGDTEDHEMDGEETAIVETGQSKEKGKTPLRGPFVPTVEEVHEAFDWIKPIRYNQPLHLGGPGAGPSGYADEVLRPDLLIVEGGRSMVVNPKRRDREAALIKLINGTLENSRSVLMPCDPPRAYSSFSFSSTNTGLSSLPANNDVRTVTDPPTEMSGRIPCAFLIEWMGGVVRDSGVGAEDVVGRKGKKGGKRNRGGAAIGSEYGALDFSHVQFFNSPAELLQAFPLVQPKLVLAVPSTMSHGPSRWLFTAMASTEGNVIILTSRSEDGTLARDLYSRWETQQADGTRWGQGKIGRVHAMHEPFAVEMNSKVPLVGAELEAHFEAERAQKEREAAHQAAVDRSRRMLEADDLDSDSDSESEGTPEDGIVISRAQNANAYAGDGEDVRQMSFDIFVKGQQTRVGRTGDLGGMARFRMFPFIERRGRKVDEYGEGLDIGQWVRKGREIEEEGETEEVRDAKRRKAEEEEKQKVPPEAPSKFVTEQITLDVRASVFYVDLEGLHDGQAIKTIIPDLQPRKLIVIRSSDEATSNLVSFLDSVGSFTKDVFAPGLLQEIKIGEHVASYSIVLGDTITSGLGSKWSKFEGYEVAMLNGKIAFSAGSTVPILETSTAVLPPARESKTEEPASHEHIPSVPAPDVEGDEPFIKTEPAGEPETLLPDPTQVAEEVKPMLPLPLPSSLFVGDLRLAALKARLAAKSIPAEFAGEGVLICGPGVSLERAEGDDLKGGSIVAVRKLAEGSIVLEGSVGKVYFDVRRELYGGLAQVATA</sequence>
<evidence type="ECO:0000313" key="10">
    <source>
        <dbReference type="Proteomes" id="UP000279259"/>
    </source>
</evidence>
<feature type="compositionally biased region" description="Basic and acidic residues" evidence="5">
    <location>
        <begin position="743"/>
        <end position="756"/>
    </location>
</feature>
<dbReference type="AlphaFoldDB" id="A0A427YEC5"/>
<evidence type="ECO:0000256" key="1">
    <source>
        <dbReference type="ARBA" id="ARBA00004123"/>
    </source>
</evidence>
<dbReference type="GO" id="GO:0005847">
    <property type="term" value="C:mRNA cleavage and polyadenylation specificity factor complex"/>
    <property type="evidence" value="ECO:0007669"/>
    <property type="project" value="InterPro"/>
</dbReference>
<dbReference type="InterPro" id="IPR027075">
    <property type="entry name" value="CPSF2"/>
</dbReference>
<evidence type="ECO:0000256" key="4">
    <source>
        <dbReference type="RuleBase" id="RU365006"/>
    </source>
</evidence>
<accession>A0A427YEC5</accession>
<feature type="domain" description="Beta-Casp" evidence="6">
    <location>
        <begin position="334"/>
        <end position="402"/>
    </location>
</feature>
<dbReference type="InterPro" id="IPR022712">
    <property type="entry name" value="Beta_Casp"/>
</dbReference>
<evidence type="ECO:0000256" key="2">
    <source>
        <dbReference type="ARBA" id="ARBA00022664"/>
    </source>
</evidence>
<dbReference type="InterPro" id="IPR036866">
    <property type="entry name" value="RibonucZ/Hydroxyglut_hydro"/>
</dbReference>
<comment type="caution">
    <text evidence="9">The sequence shown here is derived from an EMBL/GenBank/DDBJ whole genome shotgun (WGS) entry which is preliminary data.</text>
</comment>
<dbReference type="Pfam" id="PF16661">
    <property type="entry name" value="Lactamase_B_6"/>
    <property type="match status" value="1"/>
</dbReference>
<dbReference type="PANTHER" id="PTHR45922:SF1">
    <property type="entry name" value="CLEAVAGE AND POLYADENYLATION SPECIFICITY FACTOR SUBUNIT 2"/>
    <property type="match status" value="1"/>
</dbReference>
<feature type="domain" description="Metallo-beta-lactamase" evidence="8">
    <location>
        <begin position="24"/>
        <end position="189"/>
    </location>
</feature>